<evidence type="ECO:0000313" key="4">
    <source>
        <dbReference type="Proteomes" id="UP000494216"/>
    </source>
</evidence>
<accession>A0A8S0XTQ4</accession>
<keyword evidence="1" id="KW-0472">Membrane</keyword>
<keyword evidence="1" id="KW-0812">Transmembrane</keyword>
<comment type="caution">
    <text evidence="3">The sequence shown here is derived from an EMBL/GenBank/DDBJ whole genome shotgun (WGS) entry which is preliminary data.</text>
</comment>
<evidence type="ECO:0000259" key="2">
    <source>
        <dbReference type="Pfam" id="PF11141"/>
    </source>
</evidence>
<dbReference type="EMBL" id="CADCXN010000081">
    <property type="protein sequence ID" value="CAA9891856.1"/>
    <property type="molecule type" value="Genomic_DNA"/>
</dbReference>
<dbReference type="RefSeq" id="WP_174626676.1">
    <property type="nucleotide sequence ID" value="NZ_CADCXN010000081.1"/>
</dbReference>
<gene>
    <name evidence="3" type="ORF">METHB2_500016</name>
</gene>
<organism evidence="3 4">
    <name type="scientific">Candidatus Methylobacter favarea</name>
    <dbReference type="NCBI Taxonomy" id="2707345"/>
    <lineage>
        <taxon>Bacteria</taxon>
        <taxon>Pseudomonadati</taxon>
        <taxon>Pseudomonadota</taxon>
        <taxon>Gammaproteobacteria</taxon>
        <taxon>Methylococcales</taxon>
        <taxon>Methylococcaceae</taxon>
        <taxon>Methylobacter</taxon>
    </lineage>
</organism>
<keyword evidence="4" id="KW-1185">Reference proteome</keyword>
<evidence type="ECO:0000256" key="1">
    <source>
        <dbReference type="SAM" id="Phobius"/>
    </source>
</evidence>
<dbReference type="AlphaFoldDB" id="A0A8S0XTQ4"/>
<protein>
    <recommendedName>
        <fullName evidence="2">DUF2914 domain-containing protein</fullName>
    </recommendedName>
</protein>
<name>A0A8S0XTQ4_9GAMM</name>
<evidence type="ECO:0000313" key="3">
    <source>
        <dbReference type="EMBL" id="CAA9891856.1"/>
    </source>
</evidence>
<keyword evidence="1" id="KW-1133">Transmembrane helix</keyword>
<sequence>MANKKNIVIKVKYPKYGKKVEDHGSGSGMITEWNYKRIWLAISFVLMIIIALFIFMHRGEPKKDADNLADSSATVSIRPDTKTAPVNGVMPGKEAARRIKETQEELPIASGDSIDINDTRIPVKPKAAEEKDTSITDIKIEEISKKQAGIINENKVIKSTGTAIANKNVARALLTYKINNKEPVGEITTTVKVRRTQVTPVYYFTELIKMKGDKVYHQWFRNGKLVFSQVLIIAADRWRASSHKLLTYKDRGNWAVKLVNARKQLLNKKDFRVILIK</sequence>
<reference evidence="3 4" key="1">
    <citation type="submission" date="2020-02" db="EMBL/GenBank/DDBJ databases">
        <authorList>
            <person name="Hogendoorn C."/>
        </authorList>
    </citation>
    <scope>NUCLEOTIDE SEQUENCE [LARGE SCALE GENOMIC DNA]</scope>
    <source>
        <strain evidence="3">METHB21</strain>
    </source>
</reference>
<dbReference type="Pfam" id="PF11141">
    <property type="entry name" value="DUF2914"/>
    <property type="match status" value="1"/>
</dbReference>
<dbReference type="Proteomes" id="UP000494216">
    <property type="component" value="Unassembled WGS sequence"/>
</dbReference>
<feature type="domain" description="DUF2914" evidence="2">
    <location>
        <begin position="213"/>
        <end position="273"/>
    </location>
</feature>
<dbReference type="InterPro" id="IPR022606">
    <property type="entry name" value="DUF2914"/>
</dbReference>
<feature type="transmembrane region" description="Helical" evidence="1">
    <location>
        <begin position="38"/>
        <end position="56"/>
    </location>
</feature>
<proteinExistence type="predicted"/>